<protein>
    <submittedName>
        <fullName evidence="1">Uncharacterized protein</fullName>
    </submittedName>
</protein>
<name>A0A238BJ36_9BILA</name>
<evidence type="ECO:0000313" key="2">
    <source>
        <dbReference type="Proteomes" id="UP000242913"/>
    </source>
</evidence>
<dbReference type="Proteomes" id="UP000242913">
    <property type="component" value="Unassembled WGS sequence"/>
</dbReference>
<keyword evidence="2" id="KW-1185">Reference proteome</keyword>
<accession>A0A238BJ36</accession>
<evidence type="ECO:0000313" key="1">
    <source>
        <dbReference type="EMBL" id="OZC05401.1"/>
    </source>
</evidence>
<dbReference type="EMBL" id="KZ271295">
    <property type="protein sequence ID" value="OZC05401.1"/>
    <property type="molecule type" value="Genomic_DNA"/>
</dbReference>
<organism evidence="1 2">
    <name type="scientific">Onchocerca flexuosa</name>
    <dbReference type="NCBI Taxonomy" id="387005"/>
    <lineage>
        <taxon>Eukaryota</taxon>
        <taxon>Metazoa</taxon>
        <taxon>Ecdysozoa</taxon>
        <taxon>Nematoda</taxon>
        <taxon>Chromadorea</taxon>
        <taxon>Rhabditida</taxon>
        <taxon>Spirurina</taxon>
        <taxon>Spiruromorpha</taxon>
        <taxon>Filarioidea</taxon>
        <taxon>Onchocercidae</taxon>
        <taxon>Onchocerca</taxon>
    </lineage>
</organism>
<reference evidence="1 2" key="1">
    <citation type="submission" date="2015-12" db="EMBL/GenBank/DDBJ databases">
        <title>Draft genome of the nematode, Onchocerca flexuosa.</title>
        <authorList>
            <person name="Mitreva M."/>
        </authorList>
    </citation>
    <scope>NUCLEOTIDE SEQUENCE [LARGE SCALE GENOMIC DNA]</scope>
    <source>
        <strain evidence="1">Red Deer</strain>
    </source>
</reference>
<feature type="non-terminal residue" evidence="1">
    <location>
        <position position="118"/>
    </location>
</feature>
<gene>
    <name evidence="1" type="ORF">X798_07626</name>
</gene>
<sequence length="118" mass="14141">MKKCQRTEFHVIIYQKNMSQETSEIVEKLESKVQSMQKIFNNTMNRIEIESIRREKLRVTYKVDAELRRLTHPFDSDKVRMSAFVRYVQKRLQINIITIVNIHVKTSYFGNANNDEDD</sequence>
<dbReference type="AlphaFoldDB" id="A0A238BJ36"/>
<proteinExistence type="predicted"/>